<organism evidence="2 3">
    <name type="scientific">Halobium salinum</name>
    <dbReference type="NCBI Taxonomy" id="1364940"/>
    <lineage>
        <taxon>Archaea</taxon>
        <taxon>Methanobacteriati</taxon>
        <taxon>Methanobacteriota</taxon>
        <taxon>Stenosarchaea group</taxon>
        <taxon>Halobacteria</taxon>
        <taxon>Halobacteriales</taxon>
        <taxon>Haloferacaceae</taxon>
        <taxon>Halobium</taxon>
    </lineage>
</organism>
<evidence type="ECO:0000313" key="3">
    <source>
        <dbReference type="Proteomes" id="UP001595921"/>
    </source>
</evidence>
<evidence type="ECO:0000256" key="1">
    <source>
        <dbReference type="SAM" id="MobiDB-lite"/>
    </source>
</evidence>
<sequence>MPTEDSSPSAGWREVYDAMGADPGDGDDLRADGYGEIRVPEACPDCGAIPGVEGGDLCCEGRGGVGAGSNADPDAGDDTDT</sequence>
<dbReference type="AlphaFoldDB" id="A0ABD5PG01"/>
<gene>
    <name evidence="2" type="ORF">ACFO0N_17095</name>
</gene>
<dbReference type="RefSeq" id="WP_267621525.1">
    <property type="nucleotide sequence ID" value="NZ_JAODIW010000006.1"/>
</dbReference>
<dbReference type="EMBL" id="JBHSDS010000008">
    <property type="protein sequence ID" value="MFC4359663.1"/>
    <property type="molecule type" value="Genomic_DNA"/>
</dbReference>
<name>A0ABD5PG01_9EURY</name>
<feature type="region of interest" description="Disordered" evidence="1">
    <location>
        <begin position="1"/>
        <end position="28"/>
    </location>
</feature>
<comment type="caution">
    <text evidence="2">The sequence shown here is derived from an EMBL/GenBank/DDBJ whole genome shotgun (WGS) entry which is preliminary data.</text>
</comment>
<proteinExistence type="predicted"/>
<keyword evidence="3" id="KW-1185">Reference proteome</keyword>
<protein>
    <submittedName>
        <fullName evidence="2">Uncharacterized protein</fullName>
    </submittedName>
</protein>
<reference evidence="2 3" key="1">
    <citation type="journal article" date="2019" name="Int. J. Syst. Evol. Microbiol.">
        <title>The Global Catalogue of Microorganisms (GCM) 10K type strain sequencing project: providing services to taxonomists for standard genome sequencing and annotation.</title>
        <authorList>
            <consortium name="The Broad Institute Genomics Platform"/>
            <consortium name="The Broad Institute Genome Sequencing Center for Infectious Disease"/>
            <person name="Wu L."/>
            <person name="Ma J."/>
        </authorList>
    </citation>
    <scope>NUCLEOTIDE SEQUENCE [LARGE SCALE GENOMIC DNA]</scope>
    <source>
        <strain evidence="2 3">CGMCC 1.12553</strain>
    </source>
</reference>
<dbReference type="Proteomes" id="UP001595921">
    <property type="component" value="Unassembled WGS sequence"/>
</dbReference>
<evidence type="ECO:0000313" key="2">
    <source>
        <dbReference type="EMBL" id="MFC4359663.1"/>
    </source>
</evidence>
<accession>A0ABD5PG01</accession>
<feature type="region of interest" description="Disordered" evidence="1">
    <location>
        <begin position="62"/>
        <end position="81"/>
    </location>
</feature>